<evidence type="ECO:0000313" key="9">
    <source>
        <dbReference type="EMBL" id="KAK7731939.1"/>
    </source>
</evidence>
<reference evidence="9 10" key="1">
    <citation type="submission" date="2024-02" db="EMBL/GenBank/DDBJ databases">
        <title>De novo assembly and annotation of 12 fungi associated with fruit tree decline syndrome in Ontario, Canada.</title>
        <authorList>
            <person name="Sulman M."/>
            <person name="Ellouze W."/>
            <person name="Ilyukhin E."/>
        </authorList>
    </citation>
    <scope>NUCLEOTIDE SEQUENCE [LARGE SCALE GENOMIC DNA]</scope>
    <source>
        <strain evidence="9 10">M169</strain>
    </source>
</reference>
<evidence type="ECO:0000256" key="3">
    <source>
        <dbReference type="ARBA" id="ARBA00022692"/>
    </source>
</evidence>
<keyword evidence="3 8" id="KW-0812">Transmembrane</keyword>
<comment type="caution">
    <text evidence="9">The sequence shown here is derived from an EMBL/GenBank/DDBJ whole genome shotgun (WGS) entry which is preliminary data.</text>
</comment>
<proteinExistence type="inferred from homology"/>
<dbReference type="EMBL" id="JAKNSF020000021">
    <property type="protein sequence ID" value="KAK7731939.1"/>
    <property type="molecule type" value="Genomic_DNA"/>
</dbReference>
<feature type="region of interest" description="Disordered" evidence="7">
    <location>
        <begin position="1"/>
        <end position="24"/>
    </location>
</feature>
<dbReference type="Proteomes" id="UP001430848">
    <property type="component" value="Unassembled WGS sequence"/>
</dbReference>
<evidence type="ECO:0008006" key="11">
    <source>
        <dbReference type="Google" id="ProtNLM"/>
    </source>
</evidence>
<feature type="compositionally biased region" description="Basic and acidic residues" evidence="7">
    <location>
        <begin position="1"/>
        <end position="23"/>
    </location>
</feature>
<dbReference type="PIRSF" id="PIRSF015840">
    <property type="entry name" value="DUF284_TM_euk"/>
    <property type="match status" value="1"/>
</dbReference>
<feature type="transmembrane region" description="Helical" evidence="8">
    <location>
        <begin position="45"/>
        <end position="62"/>
    </location>
</feature>
<comment type="similarity">
    <text evidence="2 6">Belongs to the CDC50/LEM3 family.</text>
</comment>
<comment type="subcellular location">
    <subcellularLocation>
        <location evidence="1">Membrane</location>
        <topology evidence="1">Multi-pass membrane protein</topology>
    </subcellularLocation>
</comment>
<keyword evidence="4 8" id="KW-1133">Transmembrane helix</keyword>
<protein>
    <recommendedName>
        <fullName evidence="11">LEM3/CDC50 family protein</fullName>
    </recommendedName>
</protein>
<accession>A0ABR1PBW9</accession>
<dbReference type="Pfam" id="PF03381">
    <property type="entry name" value="CDC50"/>
    <property type="match status" value="1"/>
</dbReference>
<name>A0ABR1PBW9_DIAER</name>
<evidence type="ECO:0000256" key="4">
    <source>
        <dbReference type="ARBA" id="ARBA00022989"/>
    </source>
</evidence>
<evidence type="ECO:0000256" key="8">
    <source>
        <dbReference type="SAM" id="Phobius"/>
    </source>
</evidence>
<evidence type="ECO:0000256" key="6">
    <source>
        <dbReference type="PIRNR" id="PIRNR015840"/>
    </source>
</evidence>
<gene>
    <name evidence="9" type="ORF">SLS63_005237</name>
</gene>
<evidence type="ECO:0000256" key="7">
    <source>
        <dbReference type="SAM" id="MobiDB-lite"/>
    </source>
</evidence>
<keyword evidence="5 6" id="KW-0472">Membrane</keyword>
<organism evidence="9 10">
    <name type="scientific">Diaporthe eres</name>
    <name type="common">Phomopsis oblonga</name>
    <dbReference type="NCBI Taxonomy" id="83184"/>
    <lineage>
        <taxon>Eukaryota</taxon>
        <taxon>Fungi</taxon>
        <taxon>Dikarya</taxon>
        <taxon>Ascomycota</taxon>
        <taxon>Pezizomycotina</taxon>
        <taxon>Sordariomycetes</taxon>
        <taxon>Sordariomycetidae</taxon>
        <taxon>Diaporthales</taxon>
        <taxon>Diaporthaceae</taxon>
        <taxon>Diaporthe</taxon>
        <taxon>Diaporthe eres species complex</taxon>
    </lineage>
</organism>
<dbReference type="PANTHER" id="PTHR10926:SF0">
    <property type="entry name" value="CDC50, ISOFORM A"/>
    <property type="match status" value="1"/>
</dbReference>
<feature type="transmembrane region" description="Helical" evidence="8">
    <location>
        <begin position="357"/>
        <end position="380"/>
    </location>
</feature>
<evidence type="ECO:0000313" key="10">
    <source>
        <dbReference type="Proteomes" id="UP001430848"/>
    </source>
</evidence>
<dbReference type="InterPro" id="IPR005045">
    <property type="entry name" value="CDC50/LEM3_fam"/>
</dbReference>
<keyword evidence="10" id="KW-1185">Reference proteome</keyword>
<evidence type="ECO:0000256" key="2">
    <source>
        <dbReference type="ARBA" id="ARBA00009457"/>
    </source>
</evidence>
<dbReference type="PANTHER" id="PTHR10926">
    <property type="entry name" value="CELL CYCLE CONTROL PROTEIN 50"/>
    <property type="match status" value="1"/>
</dbReference>
<evidence type="ECO:0000256" key="5">
    <source>
        <dbReference type="ARBA" id="ARBA00023136"/>
    </source>
</evidence>
<evidence type="ECO:0000256" key="1">
    <source>
        <dbReference type="ARBA" id="ARBA00004141"/>
    </source>
</evidence>
<sequence>MISPRSEKSTRLVESSRRPKDTAFKQQRMKAWGPVLTPKTSIKSLLSLGLALIIIGIVWLAISEQIREIRLDYTRCHEIDSYDELQVMPPENVSKRFKASSAGQPVDQWKRSNKTLTFDGVTKNYTLCTIEFFLPEDLQPPVSYYYRLANFHQNHRQYILSRHDDQLKGSPSSLISVRGSDCAPLGIQKAHGGVEYSIIYPCGMIANSYFNDTLAPPLLLPTTDGSNQTRSYNMTNKGIATPLDKLLYRPSGYEVPSKNSDNDTINIVPPPGWAERFPNGYHSGNMFNPAEDESFMVWMRTAAGANFAKLAMRNDEEVMERGMYRLEAVSHFPIHLSKGTKSIVISTTSIVGARNAFLGRGFVILGAFSFFAAFLSAITLKYTPRRLSDHDYLHRNNAHVPM</sequence>